<proteinExistence type="predicted"/>
<dbReference type="EMBL" id="QGMY01000011">
    <property type="protein sequence ID" value="PWR70644.1"/>
    <property type="molecule type" value="Genomic_DNA"/>
</dbReference>
<feature type="transmembrane region" description="Helical" evidence="1">
    <location>
        <begin position="109"/>
        <end position="128"/>
    </location>
</feature>
<protein>
    <recommendedName>
        <fullName evidence="4">DUF4395 domain-containing protein</fullName>
    </recommendedName>
</protein>
<dbReference type="AlphaFoldDB" id="A0A2V2MQY8"/>
<gene>
    <name evidence="2" type="ORF">DK846_14745</name>
</gene>
<dbReference type="OrthoDB" id="116983at2157"/>
<accession>A0A2V2MQY8</accession>
<keyword evidence="1" id="KW-0472">Membrane</keyword>
<feature type="transmembrane region" description="Helical" evidence="1">
    <location>
        <begin position="37"/>
        <end position="59"/>
    </location>
</feature>
<dbReference type="Proteomes" id="UP000245657">
    <property type="component" value="Unassembled WGS sequence"/>
</dbReference>
<comment type="caution">
    <text evidence="2">The sequence shown here is derived from an EMBL/GenBank/DDBJ whole genome shotgun (WGS) entry which is preliminary data.</text>
</comment>
<evidence type="ECO:0000313" key="2">
    <source>
        <dbReference type="EMBL" id="PWR70644.1"/>
    </source>
</evidence>
<keyword evidence="1" id="KW-0812">Transmembrane</keyword>
<organism evidence="2 3">
    <name type="scientific">Methanospirillum lacunae</name>
    <dbReference type="NCBI Taxonomy" id="668570"/>
    <lineage>
        <taxon>Archaea</taxon>
        <taxon>Methanobacteriati</taxon>
        <taxon>Methanobacteriota</taxon>
        <taxon>Stenosarchaea group</taxon>
        <taxon>Methanomicrobia</taxon>
        <taxon>Methanomicrobiales</taxon>
        <taxon>Methanospirillaceae</taxon>
        <taxon>Methanospirillum</taxon>
    </lineage>
</organism>
<dbReference type="GeneID" id="97547627"/>
<name>A0A2V2MQY8_9EURY</name>
<evidence type="ECO:0008006" key="4">
    <source>
        <dbReference type="Google" id="ProtNLM"/>
    </source>
</evidence>
<feature type="transmembrane region" description="Helical" evidence="1">
    <location>
        <begin position="79"/>
        <end position="97"/>
    </location>
</feature>
<feature type="transmembrane region" description="Helical" evidence="1">
    <location>
        <begin position="6"/>
        <end position="25"/>
    </location>
</feature>
<evidence type="ECO:0000256" key="1">
    <source>
        <dbReference type="SAM" id="Phobius"/>
    </source>
</evidence>
<dbReference type="RefSeq" id="WP_109969757.1">
    <property type="nucleotide sequence ID" value="NZ_CP176093.1"/>
</dbReference>
<keyword evidence="3" id="KW-1185">Reference proteome</keyword>
<evidence type="ECO:0000313" key="3">
    <source>
        <dbReference type="Proteomes" id="UP000245657"/>
    </source>
</evidence>
<reference evidence="2 3" key="1">
    <citation type="submission" date="2018-05" db="EMBL/GenBank/DDBJ databases">
        <title>Draft genome of Methanospirillum lacunae Ki8-1.</title>
        <authorList>
            <person name="Dueholm M.S."/>
            <person name="Nielsen P.H."/>
            <person name="Bakmann L.F."/>
            <person name="Otzen D.E."/>
        </authorList>
    </citation>
    <scope>NUCLEOTIDE SEQUENCE [LARGE SCALE GENOMIC DNA]</scope>
    <source>
        <strain evidence="2 3">Ki8-1</strain>
    </source>
</reference>
<sequence length="143" mass="15441">MNKTTFGVIGLILGVAAVLDGFYAIALRSQYMAGGYLLLAVIAGIFITRFFCALCPIKGTCVHILPGYFAQLWKVAPRPYTTGNLVISGFLFAILFLPPIPSLFASPVLMFIFLVCLALAAVTSTRFLCPGCGNRFCPFMKEG</sequence>
<keyword evidence="1" id="KW-1133">Transmembrane helix</keyword>